<reference evidence="1 2" key="1">
    <citation type="submission" date="2020-10" db="EMBL/GenBank/DDBJ databases">
        <title>Aquamicrobium zhengzhouensis sp. nov., a exopolysaccharide producing bacterium isolated from farmland soil.</title>
        <authorList>
            <person name="Wang X."/>
        </authorList>
    </citation>
    <scope>NUCLEOTIDE SEQUENCE [LARGE SCALE GENOMIC DNA]</scope>
    <source>
        <strain evidence="2">cd-1</strain>
    </source>
</reference>
<sequence length="579" mass="61128">MALTFDAVYYYTSRPDVLRAFLSSDMSVSGYEFALNHYNTFGWKEGFNPNQAFITDEYLADNPDVAAAGVNPFEHYNTYGQAEGRAPNSSFPALAEFDWEAYVNANTDLQAAGINTAAAAYDHYITYGWNESRPGAPDSAEFQLKTALANLQAAEQAVADFAEENGDVAGALTALETELANHIDTNGSDAQLEARIALANAGISDIQDEIAEVEGLADASEALTTAQEGYVAAAAAGMPAMIALQAEVASFAQINSLSYDPNEDDLFPDVSWGDLAGLEPGTVILAVGGRDILIVGENGQLGFADADGEFDPATLLGASQLLEDAQTAFDAAVAYAAAREAFEEAIHNFILAANPDFVLDSFDGDLNDFYNEFTGELEIALFEAPAVGAETAVGLYEDLLDAQAILVQVQALVQERGDLRSEIGEAQALVDALEVLQENVASAVEAIEALGYAEPVFVEDAVNAQADQNDIFLFAGAKATDESIIGFEAGDLLFIGNGYTASTIPSDASLDGNADFGSLTGFDVFIKQVADDTVVYVELDTYDGHANGTWAGETITLVGVNADDVSFSNGYVSVNSSVA</sequence>
<name>A0ABS0SA80_9HYPH</name>
<protein>
    <recommendedName>
        <fullName evidence="3">DUF4214 domain-containing protein</fullName>
    </recommendedName>
</protein>
<gene>
    <name evidence="1" type="ORF">IOD40_05785</name>
</gene>
<evidence type="ECO:0000313" key="1">
    <source>
        <dbReference type="EMBL" id="MBI1620172.1"/>
    </source>
</evidence>
<organism evidence="1 2">
    <name type="scientific">Aquamicrobium zhengzhouense</name>
    <dbReference type="NCBI Taxonomy" id="2781738"/>
    <lineage>
        <taxon>Bacteria</taxon>
        <taxon>Pseudomonadati</taxon>
        <taxon>Pseudomonadota</taxon>
        <taxon>Alphaproteobacteria</taxon>
        <taxon>Hyphomicrobiales</taxon>
        <taxon>Phyllobacteriaceae</taxon>
        <taxon>Aquamicrobium</taxon>
    </lineage>
</organism>
<accession>A0ABS0SA80</accession>
<proteinExistence type="predicted"/>
<comment type="caution">
    <text evidence="1">The sequence shown here is derived from an EMBL/GenBank/DDBJ whole genome shotgun (WGS) entry which is preliminary data.</text>
</comment>
<keyword evidence="2" id="KW-1185">Reference proteome</keyword>
<dbReference type="Proteomes" id="UP000601789">
    <property type="component" value="Unassembled WGS sequence"/>
</dbReference>
<evidence type="ECO:0000313" key="2">
    <source>
        <dbReference type="Proteomes" id="UP000601789"/>
    </source>
</evidence>
<dbReference type="RefSeq" id="WP_198475208.1">
    <property type="nucleotide sequence ID" value="NZ_JADGMQ010000002.1"/>
</dbReference>
<evidence type="ECO:0008006" key="3">
    <source>
        <dbReference type="Google" id="ProtNLM"/>
    </source>
</evidence>
<dbReference type="EMBL" id="JADGMQ010000002">
    <property type="protein sequence ID" value="MBI1620172.1"/>
    <property type="molecule type" value="Genomic_DNA"/>
</dbReference>